<reference evidence="1 2" key="1">
    <citation type="submission" date="2019-10" db="EMBL/GenBank/DDBJ databases">
        <title>Alkalibaculum tamaniensis sp.nov., a new alkaliphilic acetogen, isolated on methoxylated aromatics from a mud volcano.</title>
        <authorList>
            <person name="Khomyakova M.A."/>
            <person name="Merkel A.Y."/>
            <person name="Bonch-Osmolovskaya E.A."/>
            <person name="Slobodkin A.I."/>
        </authorList>
    </citation>
    <scope>NUCLEOTIDE SEQUENCE [LARGE SCALE GENOMIC DNA]</scope>
    <source>
        <strain evidence="1 2">M08DMB</strain>
    </source>
</reference>
<name>A0A6A7KCI1_9FIRM</name>
<keyword evidence="2" id="KW-1185">Reference proteome</keyword>
<comment type="caution">
    <text evidence="1">The sequence shown here is derived from an EMBL/GenBank/DDBJ whole genome shotgun (WGS) entry which is preliminary data.</text>
</comment>
<accession>A0A6A7KCI1</accession>
<proteinExistence type="predicted"/>
<dbReference type="EMBL" id="WHNX01000037">
    <property type="protein sequence ID" value="MPW27055.1"/>
    <property type="molecule type" value="Genomic_DNA"/>
</dbReference>
<dbReference type="RefSeq" id="WP_152806410.1">
    <property type="nucleotide sequence ID" value="NZ_WHNX01000037.1"/>
</dbReference>
<gene>
    <name evidence="1" type="ORF">GC105_14820</name>
</gene>
<evidence type="ECO:0000313" key="1">
    <source>
        <dbReference type="EMBL" id="MPW27055.1"/>
    </source>
</evidence>
<sequence>MLESEIIQIKDLIVEEIEPEIIYYCETAPLHIFLVIWDIEMGNMEKHIYLRRILKYVNVPIDITTYSSKGFKKYIQQNFLSDLVNSSRILYEKDKIPILQN</sequence>
<dbReference type="AlphaFoldDB" id="A0A6A7KCI1"/>
<evidence type="ECO:0000313" key="2">
    <source>
        <dbReference type="Proteomes" id="UP000440004"/>
    </source>
</evidence>
<organism evidence="1 2">
    <name type="scientific">Alkalibaculum sporogenes</name>
    <dbReference type="NCBI Taxonomy" id="2655001"/>
    <lineage>
        <taxon>Bacteria</taxon>
        <taxon>Bacillati</taxon>
        <taxon>Bacillota</taxon>
        <taxon>Clostridia</taxon>
        <taxon>Eubacteriales</taxon>
        <taxon>Eubacteriaceae</taxon>
        <taxon>Alkalibaculum</taxon>
    </lineage>
</organism>
<dbReference type="Proteomes" id="UP000440004">
    <property type="component" value="Unassembled WGS sequence"/>
</dbReference>
<protein>
    <submittedName>
        <fullName evidence="1">Uncharacterized protein</fullName>
    </submittedName>
</protein>